<dbReference type="AlphaFoldDB" id="A0A967F0N6"/>
<proteinExistence type="predicted"/>
<keyword evidence="2" id="KW-1185">Reference proteome</keyword>
<sequence>MTSTTGNLRNSVTIQRDLADLALELIDRVGVEGAINYCHSLGWGGVLAQIEAIRARRPQGEG</sequence>
<dbReference type="RefSeq" id="WP_167227871.1">
    <property type="nucleotide sequence ID" value="NZ_JAAQPH010000016.1"/>
</dbReference>
<dbReference type="Proteomes" id="UP000761264">
    <property type="component" value="Unassembled WGS sequence"/>
</dbReference>
<accession>A0A967F0N6</accession>
<evidence type="ECO:0000313" key="2">
    <source>
        <dbReference type="Proteomes" id="UP000761264"/>
    </source>
</evidence>
<organism evidence="1 2">
    <name type="scientific">Pelagibius litoralis</name>
    <dbReference type="NCBI Taxonomy" id="374515"/>
    <lineage>
        <taxon>Bacteria</taxon>
        <taxon>Pseudomonadati</taxon>
        <taxon>Pseudomonadota</taxon>
        <taxon>Alphaproteobacteria</taxon>
        <taxon>Rhodospirillales</taxon>
        <taxon>Rhodovibrionaceae</taxon>
        <taxon>Pelagibius</taxon>
    </lineage>
</organism>
<dbReference type="EMBL" id="JAAQPH010000016">
    <property type="protein sequence ID" value="NIA70849.1"/>
    <property type="molecule type" value="Genomic_DNA"/>
</dbReference>
<protein>
    <submittedName>
        <fullName evidence="1">Uncharacterized protein</fullName>
    </submittedName>
</protein>
<comment type="caution">
    <text evidence="1">The sequence shown here is derived from an EMBL/GenBank/DDBJ whole genome shotgun (WGS) entry which is preliminary data.</text>
</comment>
<evidence type="ECO:0000313" key="1">
    <source>
        <dbReference type="EMBL" id="NIA70849.1"/>
    </source>
</evidence>
<gene>
    <name evidence="1" type="ORF">HBA54_19810</name>
</gene>
<name>A0A967F0N6_9PROT</name>
<reference evidence="1" key="1">
    <citation type="submission" date="2020-03" db="EMBL/GenBank/DDBJ databases">
        <title>Genome of Pelagibius litoralis DSM 21314T.</title>
        <authorList>
            <person name="Wang G."/>
        </authorList>
    </citation>
    <scope>NUCLEOTIDE SEQUENCE</scope>
    <source>
        <strain evidence="1">DSM 21314</strain>
    </source>
</reference>